<dbReference type="Proteomes" id="UP000663862">
    <property type="component" value="Unassembled WGS sequence"/>
</dbReference>
<protein>
    <submittedName>
        <fullName evidence="2">Uncharacterized protein</fullName>
    </submittedName>
</protein>
<gene>
    <name evidence="2" type="ORF">TOA249_LOCUS31112</name>
    <name evidence="1" type="ORF">TSG867_LOCUS31154</name>
</gene>
<accession>A0A821VF47</accession>
<dbReference type="EMBL" id="CAJOBQ010005522">
    <property type="protein sequence ID" value="CAF4657616.1"/>
    <property type="molecule type" value="Genomic_DNA"/>
</dbReference>
<evidence type="ECO:0000313" key="2">
    <source>
        <dbReference type="EMBL" id="CAF4907037.1"/>
    </source>
</evidence>
<dbReference type="Proteomes" id="UP000663838">
    <property type="component" value="Unassembled WGS sequence"/>
</dbReference>
<dbReference type="EMBL" id="CAJOBS010005949">
    <property type="protein sequence ID" value="CAF4907037.1"/>
    <property type="molecule type" value="Genomic_DNA"/>
</dbReference>
<evidence type="ECO:0000313" key="1">
    <source>
        <dbReference type="EMBL" id="CAF4657616.1"/>
    </source>
</evidence>
<name>A0A821VF47_9BILA</name>
<proteinExistence type="predicted"/>
<sequence length="15" mass="1701">MGNHIDIRDDAVSEE</sequence>
<comment type="caution">
    <text evidence="2">The sequence shown here is derived from an EMBL/GenBank/DDBJ whole genome shotgun (WGS) entry which is preliminary data.</text>
</comment>
<reference evidence="2" key="1">
    <citation type="submission" date="2021-02" db="EMBL/GenBank/DDBJ databases">
        <authorList>
            <person name="Nowell W R."/>
        </authorList>
    </citation>
    <scope>NUCLEOTIDE SEQUENCE</scope>
</reference>
<evidence type="ECO:0000313" key="3">
    <source>
        <dbReference type="Proteomes" id="UP000663838"/>
    </source>
</evidence>
<organism evidence="2 3">
    <name type="scientific">Rotaria socialis</name>
    <dbReference type="NCBI Taxonomy" id="392032"/>
    <lineage>
        <taxon>Eukaryota</taxon>
        <taxon>Metazoa</taxon>
        <taxon>Spiralia</taxon>
        <taxon>Gnathifera</taxon>
        <taxon>Rotifera</taxon>
        <taxon>Eurotatoria</taxon>
        <taxon>Bdelloidea</taxon>
        <taxon>Philodinida</taxon>
        <taxon>Philodinidae</taxon>
        <taxon>Rotaria</taxon>
    </lineage>
</organism>
<feature type="non-terminal residue" evidence="2">
    <location>
        <position position="15"/>
    </location>
</feature>